<keyword evidence="2" id="KW-1185">Reference proteome</keyword>
<dbReference type="AlphaFoldDB" id="A0A392NCR0"/>
<keyword evidence="1" id="KW-0808">Transferase</keyword>
<keyword evidence="1" id="KW-0418">Kinase</keyword>
<dbReference type="EMBL" id="LXQA010033747">
    <property type="protein sequence ID" value="MCH96959.1"/>
    <property type="molecule type" value="Genomic_DNA"/>
</dbReference>
<dbReference type="GO" id="GO:0016301">
    <property type="term" value="F:kinase activity"/>
    <property type="evidence" value="ECO:0007669"/>
    <property type="project" value="UniProtKB-KW"/>
</dbReference>
<proteinExistence type="predicted"/>
<sequence>MATAPQKLLSQGISPLRRVLYTNLVSSFLKCFTRKTPLGYSGYDHDMDDLPKWVRFVVREEWTAEVFDEEMIRGGECVEEEM</sequence>
<feature type="non-terminal residue" evidence="1">
    <location>
        <position position="82"/>
    </location>
</feature>
<gene>
    <name evidence="1" type="ORF">A2U01_0017951</name>
</gene>
<evidence type="ECO:0000313" key="1">
    <source>
        <dbReference type="EMBL" id="MCH96959.1"/>
    </source>
</evidence>
<organism evidence="1 2">
    <name type="scientific">Trifolium medium</name>
    <dbReference type="NCBI Taxonomy" id="97028"/>
    <lineage>
        <taxon>Eukaryota</taxon>
        <taxon>Viridiplantae</taxon>
        <taxon>Streptophyta</taxon>
        <taxon>Embryophyta</taxon>
        <taxon>Tracheophyta</taxon>
        <taxon>Spermatophyta</taxon>
        <taxon>Magnoliopsida</taxon>
        <taxon>eudicotyledons</taxon>
        <taxon>Gunneridae</taxon>
        <taxon>Pentapetalae</taxon>
        <taxon>rosids</taxon>
        <taxon>fabids</taxon>
        <taxon>Fabales</taxon>
        <taxon>Fabaceae</taxon>
        <taxon>Papilionoideae</taxon>
        <taxon>50 kb inversion clade</taxon>
        <taxon>NPAAA clade</taxon>
        <taxon>Hologalegina</taxon>
        <taxon>IRL clade</taxon>
        <taxon>Trifolieae</taxon>
        <taxon>Trifolium</taxon>
    </lineage>
</organism>
<dbReference type="Proteomes" id="UP000265520">
    <property type="component" value="Unassembled WGS sequence"/>
</dbReference>
<protein>
    <submittedName>
        <fullName evidence="1">Putative inactive receptor kinase</fullName>
    </submittedName>
</protein>
<comment type="caution">
    <text evidence="1">The sequence shown here is derived from an EMBL/GenBank/DDBJ whole genome shotgun (WGS) entry which is preliminary data.</text>
</comment>
<keyword evidence="1" id="KW-0675">Receptor</keyword>
<accession>A0A392NCR0</accession>
<reference evidence="1 2" key="1">
    <citation type="journal article" date="2018" name="Front. Plant Sci.">
        <title>Red Clover (Trifolium pratense) and Zigzag Clover (T. medium) - A Picture of Genomic Similarities and Differences.</title>
        <authorList>
            <person name="Dluhosova J."/>
            <person name="Istvanek J."/>
            <person name="Nedelnik J."/>
            <person name="Repkova J."/>
        </authorList>
    </citation>
    <scope>NUCLEOTIDE SEQUENCE [LARGE SCALE GENOMIC DNA]</scope>
    <source>
        <strain evidence="2">cv. 10/8</strain>
        <tissue evidence="1">Leaf</tissue>
    </source>
</reference>
<evidence type="ECO:0000313" key="2">
    <source>
        <dbReference type="Proteomes" id="UP000265520"/>
    </source>
</evidence>
<name>A0A392NCR0_9FABA</name>